<proteinExistence type="predicted"/>
<feature type="domain" description="YgjP-like metallopeptidase" evidence="2">
    <location>
        <begin position="115"/>
        <end position="172"/>
    </location>
</feature>
<feature type="compositionally biased region" description="Polar residues" evidence="1">
    <location>
        <begin position="1"/>
        <end position="15"/>
    </location>
</feature>
<dbReference type="PANTHER" id="PTHR30399:SF1">
    <property type="entry name" value="UTP PYROPHOSPHATASE"/>
    <property type="match status" value="1"/>
</dbReference>
<accession>A0A1I2Q4A7</accession>
<dbReference type="STRING" id="185761.SAMN05660282_00278"/>
<dbReference type="InterPro" id="IPR002725">
    <property type="entry name" value="YgjP-like_metallopeptidase"/>
</dbReference>
<keyword evidence="4" id="KW-1185">Reference proteome</keyword>
<dbReference type="EMBL" id="FOPJ01000001">
    <property type="protein sequence ID" value="SFG20676.1"/>
    <property type="molecule type" value="Genomic_DNA"/>
</dbReference>
<sequence length="192" mass="21820">MNATPDPQKNASMPNTHPIVGPAGPEDFPIKVIRSPKRTRTMAARWVDGVLEIRIPATLSVQAEAEAIKDLRRRALKRSPYARAHRSDAELVARAHELNAKYLENRATIGVIRWVTNQNKRWASCTTATAEIRVSHRLQLVPDYVLDAVLVHELVHTFIPNHSQEFYSWADRVAFAERARGYLEAYQRFGQS</sequence>
<evidence type="ECO:0000313" key="3">
    <source>
        <dbReference type="EMBL" id="SFG20676.1"/>
    </source>
</evidence>
<reference evidence="3 4" key="1">
    <citation type="submission" date="2016-10" db="EMBL/GenBank/DDBJ databases">
        <authorList>
            <person name="de Groot N.N."/>
        </authorList>
    </citation>
    <scope>NUCLEOTIDE SEQUENCE [LARGE SCALE GENOMIC DNA]</scope>
    <source>
        <strain>J11</strain>
        <strain evidence="4">PG 39</strain>
    </source>
</reference>
<protein>
    <recommendedName>
        <fullName evidence="2">YgjP-like metallopeptidase domain-containing protein</fullName>
    </recommendedName>
</protein>
<feature type="region of interest" description="Disordered" evidence="1">
    <location>
        <begin position="1"/>
        <end position="28"/>
    </location>
</feature>
<dbReference type="Proteomes" id="UP000199065">
    <property type="component" value="Unassembled WGS sequence"/>
</dbReference>
<evidence type="ECO:0000259" key="2">
    <source>
        <dbReference type="Pfam" id="PF01863"/>
    </source>
</evidence>
<dbReference type="InterPro" id="IPR053136">
    <property type="entry name" value="UTP_pyrophosphatase-like"/>
</dbReference>
<gene>
    <name evidence="3" type="ORF">SAMN05660282_00278</name>
</gene>
<dbReference type="Gene3D" id="3.30.2010.10">
    <property type="entry name" value="Metalloproteases ('zincins'), catalytic domain"/>
    <property type="match status" value="1"/>
</dbReference>
<dbReference type="CDD" id="cd07344">
    <property type="entry name" value="M48_yhfN_like"/>
    <property type="match status" value="1"/>
</dbReference>
<evidence type="ECO:0000313" key="4">
    <source>
        <dbReference type="Proteomes" id="UP000199065"/>
    </source>
</evidence>
<dbReference type="AlphaFoldDB" id="A0A1I2Q4A7"/>
<dbReference type="PANTHER" id="PTHR30399">
    <property type="entry name" value="UNCHARACTERIZED PROTEIN YGJP"/>
    <property type="match status" value="1"/>
</dbReference>
<dbReference type="Pfam" id="PF01863">
    <property type="entry name" value="YgjP-like"/>
    <property type="match status" value="1"/>
</dbReference>
<organism evidence="3 4">
    <name type="scientific">Corynebacterium spheniscorum</name>
    <dbReference type="NCBI Taxonomy" id="185761"/>
    <lineage>
        <taxon>Bacteria</taxon>
        <taxon>Bacillati</taxon>
        <taxon>Actinomycetota</taxon>
        <taxon>Actinomycetes</taxon>
        <taxon>Mycobacteriales</taxon>
        <taxon>Corynebacteriaceae</taxon>
        <taxon>Corynebacterium</taxon>
    </lineage>
</organism>
<evidence type="ECO:0000256" key="1">
    <source>
        <dbReference type="SAM" id="MobiDB-lite"/>
    </source>
</evidence>
<name>A0A1I2Q4A7_9CORY</name>